<dbReference type="SMART" id="SM00855">
    <property type="entry name" value="PGAM"/>
    <property type="match status" value="1"/>
</dbReference>
<dbReference type="InterPro" id="IPR013078">
    <property type="entry name" value="His_Pase_superF_clade-1"/>
</dbReference>
<organism evidence="3 4">
    <name type="scientific">Nitrosomonas halophila</name>
    <dbReference type="NCBI Taxonomy" id="44576"/>
    <lineage>
        <taxon>Bacteria</taxon>
        <taxon>Pseudomonadati</taxon>
        <taxon>Pseudomonadota</taxon>
        <taxon>Betaproteobacteria</taxon>
        <taxon>Nitrosomonadales</taxon>
        <taxon>Nitrosomonadaceae</taxon>
        <taxon>Nitrosomonas</taxon>
    </lineage>
</organism>
<dbReference type="AlphaFoldDB" id="A0A1H3JBZ8"/>
<feature type="active site" description="Proton donor/acceptor" evidence="1">
    <location>
        <position position="82"/>
    </location>
</feature>
<evidence type="ECO:0000313" key="4">
    <source>
        <dbReference type="Proteomes" id="UP000198640"/>
    </source>
</evidence>
<dbReference type="PANTHER" id="PTHR48100:SF1">
    <property type="entry name" value="HISTIDINE PHOSPHATASE FAMILY PROTEIN-RELATED"/>
    <property type="match status" value="1"/>
</dbReference>
<evidence type="ECO:0000256" key="2">
    <source>
        <dbReference type="PIRSR" id="PIRSR613078-2"/>
    </source>
</evidence>
<evidence type="ECO:0000313" key="3">
    <source>
        <dbReference type="EMBL" id="SDY37451.1"/>
    </source>
</evidence>
<proteinExistence type="predicted"/>
<name>A0A1H3JBZ8_9PROT</name>
<dbReference type="STRING" id="44576.SAMN05421881_10326"/>
<dbReference type="InterPro" id="IPR050275">
    <property type="entry name" value="PGM_Phosphatase"/>
</dbReference>
<dbReference type="Gene3D" id="3.40.50.1240">
    <property type="entry name" value="Phosphoglycerate mutase-like"/>
    <property type="match status" value="1"/>
</dbReference>
<evidence type="ECO:0000256" key="1">
    <source>
        <dbReference type="PIRSR" id="PIRSR613078-1"/>
    </source>
</evidence>
<dbReference type="Proteomes" id="UP000198640">
    <property type="component" value="Unassembled WGS sequence"/>
</dbReference>
<gene>
    <name evidence="3" type="ORF">SAMN05421881_10326</name>
</gene>
<dbReference type="InterPro" id="IPR029033">
    <property type="entry name" value="His_PPase_superfam"/>
</dbReference>
<feature type="binding site" evidence="2">
    <location>
        <position position="58"/>
    </location>
    <ligand>
        <name>substrate</name>
    </ligand>
</feature>
<dbReference type="CDD" id="cd07067">
    <property type="entry name" value="HP_PGM_like"/>
    <property type="match status" value="1"/>
</dbReference>
<dbReference type="SUPFAM" id="SSF53254">
    <property type="entry name" value="Phosphoglycerate mutase-like"/>
    <property type="match status" value="1"/>
</dbReference>
<dbReference type="PANTHER" id="PTHR48100">
    <property type="entry name" value="BROAD-SPECIFICITY PHOSPHATASE YOR283W-RELATED"/>
    <property type="match status" value="1"/>
</dbReference>
<dbReference type="OrthoDB" id="5296884at2"/>
<accession>A0A1H3JBZ8</accession>
<dbReference type="RefSeq" id="WP_090414255.1">
    <property type="nucleotide sequence ID" value="NZ_FNOY01000032.1"/>
</dbReference>
<dbReference type="PIRSF" id="PIRSF000709">
    <property type="entry name" value="6PFK_2-Ptase"/>
    <property type="match status" value="1"/>
</dbReference>
<dbReference type="Pfam" id="PF00300">
    <property type="entry name" value="His_Phos_1"/>
    <property type="match status" value="1"/>
</dbReference>
<protein>
    <submittedName>
        <fullName evidence="3">Alpha-ribazole phosphatase/probable phosphoglycerate mutase</fullName>
    </submittedName>
</protein>
<reference evidence="3 4" key="1">
    <citation type="submission" date="2016-10" db="EMBL/GenBank/DDBJ databases">
        <authorList>
            <person name="de Groot N.N."/>
        </authorList>
    </citation>
    <scope>NUCLEOTIDE SEQUENCE [LARGE SCALE GENOMIC DNA]</scope>
    <source>
        <strain evidence="3 4">Nm1</strain>
    </source>
</reference>
<dbReference type="GO" id="GO:0005737">
    <property type="term" value="C:cytoplasm"/>
    <property type="evidence" value="ECO:0007669"/>
    <property type="project" value="TreeGrafter"/>
</dbReference>
<sequence length="201" mass="22848">MVTQATIDLLRHGETTGGMRYCGSTDHALTETGWRQMWASVERTPMQWQHIITSPLQRCARFAQALAERCAIPLIEEARLREIHLGAWEGRSAAELMLTDAAALARFWQNPLDHPPPQAEHLLAFRARILAAWHDIQVRFAGQHILLVTHSGVMRMLVCHIQQRPMQHLLEIEVPYAAMKTVEVIWHDKDCQATLKTGHSA</sequence>
<dbReference type="GO" id="GO:0016791">
    <property type="term" value="F:phosphatase activity"/>
    <property type="evidence" value="ECO:0007669"/>
    <property type="project" value="TreeGrafter"/>
</dbReference>
<feature type="active site" description="Tele-phosphohistidine intermediate" evidence="1">
    <location>
        <position position="12"/>
    </location>
</feature>
<dbReference type="EMBL" id="FNOY01000032">
    <property type="protein sequence ID" value="SDY37451.1"/>
    <property type="molecule type" value="Genomic_DNA"/>
</dbReference>
<keyword evidence="4" id="KW-1185">Reference proteome</keyword>